<feature type="domain" description="Response regulatory" evidence="2">
    <location>
        <begin position="145"/>
        <end position="262"/>
    </location>
</feature>
<comment type="caution">
    <text evidence="1">Lacks conserved residue(s) required for the propagation of feature annotation.</text>
</comment>
<dbReference type="AlphaFoldDB" id="W9US44"/>
<dbReference type="GO" id="GO:0000160">
    <property type="term" value="P:phosphorelay signal transduction system"/>
    <property type="evidence" value="ECO:0007669"/>
    <property type="project" value="InterPro"/>
</dbReference>
<dbReference type="Proteomes" id="UP000019464">
    <property type="component" value="Unassembled WGS sequence"/>
</dbReference>
<accession>W9US44</accession>
<evidence type="ECO:0000259" key="2">
    <source>
        <dbReference type="PROSITE" id="PS50110"/>
    </source>
</evidence>
<organism evidence="3 4">
    <name type="scientific">Nitrincola nitratireducens</name>
    <dbReference type="NCBI Taxonomy" id="1229521"/>
    <lineage>
        <taxon>Bacteria</taxon>
        <taxon>Pseudomonadati</taxon>
        <taxon>Pseudomonadota</taxon>
        <taxon>Gammaproteobacteria</taxon>
        <taxon>Oceanospirillales</taxon>
        <taxon>Oceanospirillaceae</taxon>
        <taxon>Nitrincola</taxon>
    </lineage>
</organism>
<dbReference type="STRING" id="1229521.D791_03222"/>
<protein>
    <submittedName>
        <fullName evidence="3">Chemotaxis protein CheY</fullName>
    </submittedName>
</protein>
<name>W9US44_9GAMM</name>
<dbReference type="OrthoDB" id="9800897at2"/>
<gene>
    <name evidence="3" type="primary">cheY_5</name>
    <name evidence="3" type="ORF">D791_03222</name>
</gene>
<keyword evidence="4" id="KW-1185">Reference proteome</keyword>
<evidence type="ECO:0000256" key="1">
    <source>
        <dbReference type="PROSITE-ProRule" id="PRU00169"/>
    </source>
</evidence>
<proteinExistence type="predicted"/>
<dbReference type="PANTHER" id="PTHR43228">
    <property type="entry name" value="TWO-COMPONENT RESPONSE REGULATOR"/>
    <property type="match status" value="1"/>
</dbReference>
<dbReference type="SMART" id="SM00448">
    <property type="entry name" value="REC"/>
    <property type="match status" value="2"/>
</dbReference>
<reference evidence="3 4" key="2">
    <citation type="journal article" date="2015" name="Syst. Appl. Microbiol.">
        <title>Nitrincola nitratireducens sp. nov. isolated from a haloalkaline crater lake.</title>
        <authorList>
            <person name="Singh A."/>
            <person name="Vaidya B."/>
            <person name="Tanuku N.R."/>
            <person name="Pinnaka A.K."/>
        </authorList>
    </citation>
    <scope>NUCLEOTIDE SEQUENCE [LARGE SCALE GENOMIC DNA]</scope>
    <source>
        <strain evidence="3 4">AK23</strain>
    </source>
</reference>
<evidence type="ECO:0000313" key="4">
    <source>
        <dbReference type="Proteomes" id="UP000019464"/>
    </source>
</evidence>
<comment type="caution">
    <text evidence="3">The sequence shown here is derived from an EMBL/GenBank/DDBJ whole genome shotgun (WGS) entry which is preliminary data.</text>
</comment>
<dbReference type="EMBL" id="AONB01000019">
    <property type="protein sequence ID" value="EXJ09894.1"/>
    <property type="molecule type" value="Genomic_DNA"/>
</dbReference>
<feature type="modified residue" description="4-aspartylphosphate" evidence="1">
    <location>
        <position position="195"/>
    </location>
</feature>
<dbReference type="PANTHER" id="PTHR43228:SF1">
    <property type="entry name" value="TWO-COMPONENT RESPONSE REGULATOR ARR22"/>
    <property type="match status" value="1"/>
</dbReference>
<evidence type="ECO:0000313" key="3">
    <source>
        <dbReference type="EMBL" id="EXJ09894.1"/>
    </source>
</evidence>
<dbReference type="InterPro" id="IPR001789">
    <property type="entry name" value="Sig_transdc_resp-reg_receiver"/>
</dbReference>
<dbReference type="Pfam" id="PF00072">
    <property type="entry name" value="Response_reg"/>
    <property type="match status" value="2"/>
</dbReference>
<dbReference type="RefSeq" id="WP_036513159.1">
    <property type="nucleotide sequence ID" value="NZ_AONB01000019.1"/>
</dbReference>
<dbReference type="InterPro" id="IPR011006">
    <property type="entry name" value="CheY-like_superfamily"/>
</dbReference>
<dbReference type="InterPro" id="IPR052048">
    <property type="entry name" value="ST_Response_Regulator"/>
</dbReference>
<keyword evidence="1" id="KW-0597">Phosphoprotein</keyword>
<dbReference type="PROSITE" id="PS50110">
    <property type="entry name" value="RESPONSE_REGULATORY"/>
    <property type="match status" value="2"/>
</dbReference>
<dbReference type="Gene3D" id="3.40.50.2300">
    <property type="match status" value="2"/>
</dbReference>
<feature type="domain" description="Response regulatory" evidence="2">
    <location>
        <begin position="7"/>
        <end position="124"/>
    </location>
</feature>
<sequence length="266" mass="30066">MELSELLLMVIEPSRMQRNIIVGHLRKMGIVAIEEFTEAAPALERMQGITPDIVISAMHLPDMTGSELVGQMRTKPELCDVTFFLISSETLYRYLEPIRQAGATVILPKPYDPERLNEALSSAVNYVAARQNDFEGTNEEFDDLWIMVVDDSSTSRKYLHRVLTSLGIHNIREAKDGAEALQILKSQRFDLIITDYNMPNIDGLELVEHIRHYSDQPSIPIVVVTSEQNDEPLHALKTAGVSAICEKPLSYVALRKLIRHLINEIE</sequence>
<dbReference type="SUPFAM" id="SSF52172">
    <property type="entry name" value="CheY-like"/>
    <property type="match status" value="2"/>
</dbReference>
<reference evidence="4" key="1">
    <citation type="submission" date="2012-11" db="EMBL/GenBank/DDBJ databases">
        <authorList>
            <person name="Singh A."/>
            <person name="Pinnaka A.K."/>
            <person name="Vaidya B."/>
        </authorList>
    </citation>
    <scope>NUCLEOTIDE SEQUENCE [LARGE SCALE GENOMIC DNA]</scope>
    <source>
        <strain evidence="4">AK23</strain>
    </source>
</reference>